<dbReference type="InterPro" id="IPR003658">
    <property type="entry name" value="Anti-sigma_ant"/>
</dbReference>
<comment type="caution">
    <text evidence="4">The sequence shown here is derived from an EMBL/GenBank/DDBJ whole genome shotgun (WGS) entry which is preliminary data.</text>
</comment>
<dbReference type="EMBL" id="BMSX01000027">
    <property type="protein sequence ID" value="GGR51881.1"/>
    <property type="molecule type" value="Genomic_DNA"/>
</dbReference>
<evidence type="ECO:0000313" key="4">
    <source>
        <dbReference type="EMBL" id="GGR51881.1"/>
    </source>
</evidence>
<dbReference type="GO" id="GO:0043856">
    <property type="term" value="F:anti-sigma factor antagonist activity"/>
    <property type="evidence" value="ECO:0007669"/>
    <property type="project" value="InterPro"/>
</dbReference>
<accession>A0A918FLK8</accession>
<keyword evidence="5" id="KW-1185">Reference proteome</keyword>
<dbReference type="PANTHER" id="PTHR33495">
    <property type="entry name" value="ANTI-SIGMA FACTOR ANTAGONIST TM_1081-RELATED-RELATED"/>
    <property type="match status" value="1"/>
</dbReference>
<feature type="domain" description="STAS" evidence="3">
    <location>
        <begin position="22"/>
        <end position="119"/>
    </location>
</feature>
<dbReference type="Pfam" id="PF01740">
    <property type="entry name" value="STAS"/>
    <property type="match status" value="1"/>
</dbReference>
<dbReference type="AlphaFoldDB" id="A0A918FLK8"/>
<organism evidence="4 5">
    <name type="scientific">Streptomyces aurantiogriseus</name>
    <dbReference type="NCBI Taxonomy" id="66870"/>
    <lineage>
        <taxon>Bacteria</taxon>
        <taxon>Bacillati</taxon>
        <taxon>Actinomycetota</taxon>
        <taxon>Actinomycetes</taxon>
        <taxon>Kitasatosporales</taxon>
        <taxon>Streptomycetaceae</taxon>
        <taxon>Streptomyces</taxon>
    </lineage>
</organism>
<name>A0A918FLK8_9ACTN</name>
<evidence type="ECO:0000259" key="3">
    <source>
        <dbReference type="PROSITE" id="PS50801"/>
    </source>
</evidence>
<dbReference type="SUPFAM" id="SSF52091">
    <property type="entry name" value="SpoIIaa-like"/>
    <property type="match status" value="1"/>
</dbReference>
<dbReference type="InterPro" id="IPR002645">
    <property type="entry name" value="STAS_dom"/>
</dbReference>
<dbReference type="Proteomes" id="UP000658320">
    <property type="component" value="Unassembled WGS sequence"/>
</dbReference>
<evidence type="ECO:0000313" key="5">
    <source>
        <dbReference type="Proteomes" id="UP000658320"/>
    </source>
</evidence>
<gene>
    <name evidence="4" type="ORF">GCM10010251_81150</name>
</gene>
<dbReference type="RefSeq" id="WP_189943032.1">
    <property type="nucleotide sequence ID" value="NZ_BMSX01000027.1"/>
</dbReference>
<evidence type="ECO:0000256" key="2">
    <source>
        <dbReference type="RuleBase" id="RU003749"/>
    </source>
</evidence>
<comment type="similarity">
    <text evidence="1 2">Belongs to the anti-sigma-factor antagonist family.</text>
</comment>
<reference evidence="4" key="2">
    <citation type="submission" date="2020-09" db="EMBL/GenBank/DDBJ databases">
        <authorList>
            <person name="Sun Q."/>
            <person name="Ohkuma M."/>
        </authorList>
    </citation>
    <scope>NUCLEOTIDE SEQUENCE</scope>
    <source>
        <strain evidence="4">JCM 4346</strain>
    </source>
</reference>
<reference evidence="4" key="1">
    <citation type="journal article" date="2014" name="Int. J. Syst. Evol. Microbiol.">
        <title>Complete genome sequence of Corynebacterium casei LMG S-19264T (=DSM 44701T), isolated from a smear-ripened cheese.</title>
        <authorList>
            <consortium name="US DOE Joint Genome Institute (JGI-PGF)"/>
            <person name="Walter F."/>
            <person name="Albersmeier A."/>
            <person name="Kalinowski J."/>
            <person name="Ruckert C."/>
        </authorList>
    </citation>
    <scope>NUCLEOTIDE SEQUENCE</scope>
    <source>
        <strain evidence="4">JCM 4346</strain>
    </source>
</reference>
<proteinExistence type="inferred from homology"/>
<dbReference type="PROSITE" id="PS50801">
    <property type="entry name" value="STAS"/>
    <property type="match status" value="1"/>
</dbReference>
<protein>
    <recommendedName>
        <fullName evidence="2">Anti-sigma factor antagonist</fullName>
    </recommendedName>
</protein>
<dbReference type="InterPro" id="IPR036513">
    <property type="entry name" value="STAS_dom_sf"/>
</dbReference>
<dbReference type="Gene3D" id="3.30.750.24">
    <property type="entry name" value="STAS domain"/>
    <property type="match status" value="1"/>
</dbReference>
<dbReference type="CDD" id="cd07043">
    <property type="entry name" value="STAS_anti-anti-sigma_factors"/>
    <property type="match status" value="1"/>
</dbReference>
<evidence type="ECO:0000256" key="1">
    <source>
        <dbReference type="ARBA" id="ARBA00009013"/>
    </source>
</evidence>
<sequence>MSEIDPSSAPHHTEHTVGETTVVELRGEIDIFTAPSLAARLDALTADQHPDLVLDLRSTTFIDCTGLGVLCRARNRAEAAHGRLRLVTDSVRFRRILRAVGLAGVFELHPSLGTALARAPQAVIAPAAAG</sequence>
<dbReference type="PANTHER" id="PTHR33495:SF2">
    <property type="entry name" value="ANTI-SIGMA FACTOR ANTAGONIST TM_1081-RELATED"/>
    <property type="match status" value="1"/>
</dbReference>
<dbReference type="NCBIfam" id="TIGR00377">
    <property type="entry name" value="ant_ant_sig"/>
    <property type="match status" value="1"/>
</dbReference>